<sequence length="698" mass="78879">MSESREARTVLLVDDDPAIRLLMKRALRGSDFTLIEAENGEQALQQFETHLPDLVLLDVTMPVMDGFECCERIRRHPASSQCAIVMVTAMEQPRDIERALEVGATDFMTKPLKWPLFTHRVHYILNANETLKALGRNQSKLEKAQSIAHLGYWEWDFHSPGIECSAELYRMLGLPTGSKRINYARVLHLVHPEDRSRLMLAVRNLVRGGQRYDLEYRLLGLDGRVVNVHDRAEVIDSFGDRRMTGTLHDITRHKRSEQEAAYYAHYDSLTALPNRRLFIEQLEAALAHADRQGESLSLLFIDLDRFKQINDSYGHHVGDELLCAAAERIRQSVRAFDVVAAGKEDLSNIARLAGDEFTVLLPDAKSPEMVAGIVQRMLDAFAEPFELKGHRAYVTVSIGVACYPGDGVNSQTLLQHADMAMNHAKQAGRNTFRFFSTSMNQCQREQLELQNDMHAALENGEFELYYQAQVDAHSKSANGFEALLRWNHPTRGLLTPYTFMDIAESTGLILRIGAWVLLEACHQARAWQNEYQREVRMAVNLSALQFNDTRLAGQIEHALLESGLSPHLLELEITESAIITNMAETNYVLFGLKRLGVKLAIDDFGTGYSSLNYLRNFPIDTLKIDKSFVDYIDRNDKDAAIARTIVQLAENLGLSTVAEGVETLSQQQVLEGMGCQELQGYLYSKPITATEVENRYFK</sequence>
<feature type="domain" description="Response regulatory" evidence="2">
    <location>
        <begin position="9"/>
        <end position="125"/>
    </location>
</feature>
<organism evidence="6 7">
    <name type="scientific">Oceanisphaera psychrotolerans</name>
    <dbReference type="NCBI Taxonomy" id="1414654"/>
    <lineage>
        <taxon>Bacteria</taxon>
        <taxon>Pseudomonadati</taxon>
        <taxon>Pseudomonadota</taxon>
        <taxon>Gammaproteobacteria</taxon>
        <taxon>Aeromonadales</taxon>
        <taxon>Aeromonadaceae</taxon>
        <taxon>Oceanisphaera</taxon>
    </lineage>
</organism>
<evidence type="ECO:0000256" key="1">
    <source>
        <dbReference type="PROSITE-ProRule" id="PRU00169"/>
    </source>
</evidence>
<dbReference type="PROSITE" id="PS50110">
    <property type="entry name" value="RESPONSE_REGULATORY"/>
    <property type="match status" value="1"/>
</dbReference>
<name>A0A1J4QJ52_9GAMM</name>
<accession>A0A1J4QJ52</accession>
<dbReference type="InterPro" id="IPR000014">
    <property type="entry name" value="PAS"/>
</dbReference>
<dbReference type="InterPro" id="IPR035965">
    <property type="entry name" value="PAS-like_dom_sf"/>
</dbReference>
<dbReference type="InterPro" id="IPR000700">
    <property type="entry name" value="PAS-assoc_C"/>
</dbReference>
<feature type="domain" description="PAC" evidence="3">
    <location>
        <begin position="212"/>
        <end position="262"/>
    </location>
</feature>
<dbReference type="Gene3D" id="2.10.70.100">
    <property type="match status" value="1"/>
</dbReference>
<dbReference type="InterPro" id="IPR000160">
    <property type="entry name" value="GGDEF_dom"/>
</dbReference>
<dbReference type="STRING" id="1414654.BFR47_11235"/>
<proteinExistence type="predicted"/>
<dbReference type="OrthoDB" id="6168558at2"/>
<dbReference type="Gene3D" id="3.20.20.450">
    <property type="entry name" value="EAL domain"/>
    <property type="match status" value="1"/>
</dbReference>
<dbReference type="Pfam" id="PF00990">
    <property type="entry name" value="GGDEF"/>
    <property type="match status" value="1"/>
</dbReference>
<evidence type="ECO:0000259" key="5">
    <source>
        <dbReference type="PROSITE" id="PS50887"/>
    </source>
</evidence>
<gene>
    <name evidence="6" type="ORF">BFR47_11235</name>
</gene>
<dbReference type="SUPFAM" id="SSF55785">
    <property type="entry name" value="PYP-like sensor domain (PAS domain)"/>
    <property type="match status" value="1"/>
</dbReference>
<dbReference type="Gene3D" id="3.40.50.2300">
    <property type="match status" value="1"/>
</dbReference>
<dbReference type="SUPFAM" id="SSF141868">
    <property type="entry name" value="EAL domain-like"/>
    <property type="match status" value="1"/>
</dbReference>
<dbReference type="Pfam" id="PF08447">
    <property type="entry name" value="PAS_3"/>
    <property type="match status" value="1"/>
</dbReference>
<dbReference type="PROSITE" id="PS50887">
    <property type="entry name" value="GGDEF"/>
    <property type="match status" value="1"/>
</dbReference>
<dbReference type="PROSITE" id="PS50113">
    <property type="entry name" value="PAC"/>
    <property type="match status" value="1"/>
</dbReference>
<dbReference type="InterPro" id="IPR013655">
    <property type="entry name" value="PAS_fold_3"/>
</dbReference>
<dbReference type="InterPro" id="IPR035919">
    <property type="entry name" value="EAL_sf"/>
</dbReference>
<protein>
    <submittedName>
        <fullName evidence="6">Two-component system response regulator</fullName>
    </submittedName>
</protein>
<dbReference type="Gene3D" id="3.30.450.20">
    <property type="entry name" value="PAS domain"/>
    <property type="match status" value="1"/>
</dbReference>
<dbReference type="SMART" id="SM00052">
    <property type="entry name" value="EAL"/>
    <property type="match status" value="1"/>
</dbReference>
<dbReference type="Proteomes" id="UP000243073">
    <property type="component" value="Unassembled WGS sequence"/>
</dbReference>
<feature type="domain" description="GGDEF" evidence="5">
    <location>
        <begin position="294"/>
        <end position="437"/>
    </location>
</feature>
<dbReference type="NCBIfam" id="TIGR00254">
    <property type="entry name" value="GGDEF"/>
    <property type="match status" value="1"/>
</dbReference>
<dbReference type="InterPro" id="IPR043128">
    <property type="entry name" value="Rev_trsase/Diguanyl_cyclase"/>
</dbReference>
<dbReference type="SUPFAM" id="SSF52172">
    <property type="entry name" value="CheY-like"/>
    <property type="match status" value="1"/>
</dbReference>
<keyword evidence="7" id="KW-1185">Reference proteome</keyword>
<feature type="modified residue" description="4-aspartylphosphate" evidence="1">
    <location>
        <position position="58"/>
    </location>
</feature>
<evidence type="ECO:0000259" key="3">
    <source>
        <dbReference type="PROSITE" id="PS50113"/>
    </source>
</evidence>
<dbReference type="GO" id="GO:0000160">
    <property type="term" value="P:phosphorelay signal transduction system"/>
    <property type="evidence" value="ECO:0007669"/>
    <property type="project" value="InterPro"/>
</dbReference>
<dbReference type="SMART" id="SM00267">
    <property type="entry name" value="GGDEF"/>
    <property type="match status" value="1"/>
</dbReference>
<dbReference type="CDD" id="cd00130">
    <property type="entry name" value="PAS"/>
    <property type="match status" value="1"/>
</dbReference>
<dbReference type="InterPro" id="IPR011006">
    <property type="entry name" value="CheY-like_superfamily"/>
</dbReference>
<keyword evidence="1" id="KW-0597">Phosphoprotein</keyword>
<comment type="caution">
    <text evidence="6">The sequence shown here is derived from an EMBL/GenBank/DDBJ whole genome shotgun (WGS) entry which is preliminary data.</text>
</comment>
<dbReference type="CDD" id="cd01948">
    <property type="entry name" value="EAL"/>
    <property type="match status" value="1"/>
</dbReference>
<feature type="domain" description="EAL" evidence="4">
    <location>
        <begin position="446"/>
        <end position="698"/>
    </location>
</feature>
<evidence type="ECO:0000313" key="7">
    <source>
        <dbReference type="Proteomes" id="UP000243073"/>
    </source>
</evidence>
<dbReference type="SUPFAM" id="SSF55073">
    <property type="entry name" value="Nucleotide cyclase"/>
    <property type="match status" value="1"/>
</dbReference>
<dbReference type="Gene3D" id="3.30.70.270">
    <property type="match status" value="1"/>
</dbReference>
<dbReference type="EMBL" id="MDKE01000009">
    <property type="protein sequence ID" value="OIN12738.1"/>
    <property type="molecule type" value="Genomic_DNA"/>
</dbReference>
<dbReference type="PANTHER" id="PTHR44757">
    <property type="entry name" value="DIGUANYLATE CYCLASE DGCP"/>
    <property type="match status" value="1"/>
</dbReference>
<dbReference type="Pfam" id="PF00563">
    <property type="entry name" value="EAL"/>
    <property type="match status" value="1"/>
</dbReference>
<dbReference type="InterPro" id="IPR052155">
    <property type="entry name" value="Biofilm_reg_signaling"/>
</dbReference>
<dbReference type="CDD" id="cd01949">
    <property type="entry name" value="GGDEF"/>
    <property type="match status" value="1"/>
</dbReference>
<dbReference type="InterPro" id="IPR029787">
    <property type="entry name" value="Nucleotide_cyclase"/>
</dbReference>
<dbReference type="SMART" id="SM00448">
    <property type="entry name" value="REC"/>
    <property type="match status" value="1"/>
</dbReference>
<dbReference type="InterPro" id="IPR001789">
    <property type="entry name" value="Sig_transdc_resp-reg_receiver"/>
</dbReference>
<dbReference type="RefSeq" id="WP_071471804.1">
    <property type="nucleotide sequence ID" value="NZ_MDKE01000009.1"/>
</dbReference>
<dbReference type="PROSITE" id="PS50883">
    <property type="entry name" value="EAL"/>
    <property type="match status" value="1"/>
</dbReference>
<dbReference type="InterPro" id="IPR001633">
    <property type="entry name" value="EAL_dom"/>
</dbReference>
<evidence type="ECO:0000259" key="2">
    <source>
        <dbReference type="PROSITE" id="PS50110"/>
    </source>
</evidence>
<dbReference type="Pfam" id="PF00072">
    <property type="entry name" value="Response_reg"/>
    <property type="match status" value="1"/>
</dbReference>
<dbReference type="PANTHER" id="PTHR44757:SF2">
    <property type="entry name" value="BIOFILM ARCHITECTURE MAINTENANCE PROTEIN MBAA"/>
    <property type="match status" value="1"/>
</dbReference>
<reference evidence="6 7" key="1">
    <citation type="submission" date="2016-07" db="EMBL/GenBank/DDBJ databases">
        <title>Draft Genome Sequence of Oceanisphaera psychrotolerans, isolated from coastal sediment samples.</title>
        <authorList>
            <person name="Zhuo S."/>
            <person name="Ruan Z."/>
        </authorList>
    </citation>
    <scope>NUCLEOTIDE SEQUENCE [LARGE SCALE GENOMIC DNA]</scope>
    <source>
        <strain evidence="6 7">LAM-WHM-ZC</strain>
    </source>
</reference>
<evidence type="ECO:0000313" key="6">
    <source>
        <dbReference type="EMBL" id="OIN12738.1"/>
    </source>
</evidence>
<dbReference type="AlphaFoldDB" id="A0A1J4QJ52"/>
<evidence type="ECO:0000259" key="4">
    <source>
        <dbReference type="PROSITE" id="PS50883"/>
    </source>
</evidence>